<keyword evidence="1" id="KW-0175">Coiled coil</keyword>
<feature type="coiled-coil region" evidence="1">
    <location>
        <begin position="34"/>
        <end position="61"/>
    </location>
</feature>
<keyword evidence="2" id="KW-1133">Transmembrane helix</keyword>
<feature type="transmembrane region" description="Helical" evidence="2">
    <location>
        <begin position="6"/>
        <end position="24"/>
    </location>
</feature>
<keyword evidence="2" id="KW-0472">Membrane</keyword>
<name>A0ABN5TT46_9GAMM</name>
<sequence>MNVGMLALLIPIIAVTGGFILQFMRLRERHQRLGSEQRAEFEALQGEIRELKERIQVLETIVTDEGFDVGRQINRMKGQQ</sequence>
<keyword evidence="2" id="KW-0812">Transmembrane</keyword>
<organism evidence="3 4">
    <name type="scientific">Shewanella khirikhana</name>
    <dbReference type="NCBI Taxonomy" id="1965282"/>
    <lineage>
        <taxon>Bacteria</taxon>
        <taxon>Pseudomonadati</taxon>
        <taxon>Pseudomonadota</taxon>
        <taxon>Gammaproteobacteria</taxon>
        <taxon>Alteromonadales</taxon>
        <taxon>Shewanellaceae</taxon>
        <taxon>Shewanella</taxon>
    </lineage>
</organism>
<dbReference type="EMBL" id="CP020373">
    <property type="protein sequence ID" value="AZQ10382.1"/>
    <property type="molecule type" value="Genomic_DNA"/>
</dbReference>
<proteinExistence type="predicted"/>
<protein>
    <recommendedName>
        <fullName evidence="5">Phage shock protein B</fullName>
    </recommendedName>
</protein>
<evidence type="ECO:0000256" key="1">
    <source>
        <dbReference type="SAM" id="Coils"/>
    </source>
</evidence>
<evidence type="ECO:0000313" key="3">
    <source>
        <dbReference type="EMBL" id="AZQ10382.1"/>
    </source>
</evidence>
<evidence type="ECO:0000313" key="4">
    <source>
        <dbReference type="Proteomes" id="UP000278437"/>
    </source>
</evidence>
<dbReference type="RefSeq" id="WP_126166757.1">
    <property type="nucleotide sequence ID" value="NZ_CP020373.1"/>
</dbReference>
<dbReference type="Proteomes" id="UP000278437">
    <property type="component" value="Chromosome"/>
</dbReference>
<evidence type="ECO:0008006" key="5">
    <source>
        <dbReference type="Google" id="ProtNLM"/>
    </source>
</evidence>
<keyword evidence="4" id="KW-1185">Reference proteome</keyword>
<gene>
    <name evidence="3" type="ORF">STH12_01252</name>
</gene>
<reference evidence="4" key="1">
    <citation type="submission" date="2017-03" db="EMBL/GenBank/DDBJ databases">
        <title>Full genome sequence of a non-lethal Shewanella isolate that potentiates virulence of Vibio parahaemolyticus causing acute hepatopancreatic necrosis disease (AHPND) in shrimp.</title>
        <authorList>
            <person name="Prachumwat A."/>
            <person name="Sritunyalucksana K."/>
        </authorList>
    </citation>
    <scope>NUCLEOTIDE SEQUENCE [LARGE SCALE GENOMIC DNA]</scope>
    <source>
        <strain evidence="4">TH2012</strain>
    </source>
</reference>
<evidence type="ECO:0000256" key="2">
    <source>
        <dbReference type="SAM" id="Phobius"/>
    </source>
</evidence>
<accession>A0ABN5TT46</accession>